<reference evidence="2 3" key="1">
    <citation type="submission" date="2024-09" db="EMBL/GenBank/DDBJ databases">
        <authorList>
            <person name="Pan X."/>
        </authorList>
    </citation>
    <scope>NUCLEOTIDE SEQUENCE [LARGE SCALE GENOMIC DNA]</scope>
    <source>
        <strain evidence="2 3">B2969</strain>
    </source>
</reference>
<gene>
    <name evidence="2" type="ORF">ACH3VR_12235</name>
</gene>
<keyword evidence="3" id="KW-1185">Reference proteome</keyword>
<evidence type="ECO:0000256" key="1">
    <source>
        <dbReference type="SAM" id="Phobius"/>
    </source>
</evidence>
<name>A0ABW7QCD5_9MICO</name>
<sequence>MSPRVPGRYWVEGNKATIVLLVCFSVLLISVPVAAFVLPFAGAQSVADARTEASDHLDAIVATLPAQLVRSDEQESATEEACPGNPEDEVVQIQRVVVVDPAFDKAGWLHELDRRFEDWRLSRRTLDSDGALRVSLVAPDSSFVSVQSAETEGGTEFTLISRSPCLHAPE</sequence>
<evidence type="ECO:0000313" key="3">
    <source>
        <dbReference type="Proteomes" id="UP001610861"/>
    </source>
</evidence>
<organism evidence="2 3">
    <name type="scientific">Microbacterium alkaliflavum</name>
    <dbReference type="NCBI Taxonomy" id="3248839"/>
    <lineage>
        <taxon>Bacteria</taxon>
        <taxon>Bacillati</taxon>
        <taxon>Actinomycetota</taxon>
        <taxon>Actinomycetes</taxon>
        <taxon>Micrococcales</taxon>
        <taxon>Microbacteriaceae</taxon>
        <taxon>Microbacterium</taxon>
    </lineage>
</organism>
<dbReference type="EMBL" id="JBIQWL010000004">
    <property type="protein sequence ID" value="MFH8251129.1"/>
    <property type="molecule type" value="Genomic_DNA"/>
</dbReference>
<keyword evidence="1" id="KW-0472">Membrane</keyword>
<comment type="caution">
    <text evidence="2">The sequence shown here is derived from an EMBL/GenBank/DDBJ whole genome shotgun (WGS) entry which is preliminary data.</text>
</comment>
<proteinExistence type="predicted"/>
<feature type="transmembrane region" description="Helical" evidence="1">
    <location>
        <begin position="16"/>
        <end position="41"/>
    </location>
</feature>
<dbReference type="RefSeq" id="WP_397556588.1">
    <property type="nucleotide sequence ID" value="NZ_JBIQWL010000004.1"/>
</dbReference>
<keyword evidence="1" id="KW-1133">Transmembrane helix</keyword>
<accession>A0ABW7QCD5</accession>
<evidence type="ECO:0000313" key="2">
    <source>
        <dbReference type="EMBL" id="MFH8251129.1"/>
    </source>
</evidence>
<keyword evidence="1" id="KW-0812">Transmembrane</keyword>
<protein>
    <submittedName>
        <fullName evidence="2">Uncharacterized protein</fullName>
    </submittedName>
</protein>
<dbReference type="Proteomes" id="UP001610861">
    <property type="component" value="Unassembled WGS sequence"/>
</dbReference>